<reference evidence="2" key="1">
    <citation type="submission" date="2022-12" db="EMBL/GenBank/DDBJ databases">
        <title>Chromosome-level genome assembly of the bean flower thrips Megalurothrips usitatus.</title>
        <authorList>
            <person name="Ma L."/>
            <person name="Liu Q."/>
            <person name="Li H."/>
            <person name="Cai W."/>
        </authorList>
    </citation>
    <scope>NUCLEOTIDE SEQUENCE</scope>
    <source>
        <strain evidence="2">Cailab_2022a</strain>
    </source>
</reference>
<dbReference type="AlphaFoldDB" id="A0AAV7Y185"/>
<evidence type="ECO:0000256" key="1">
    <source>
        <dbReference type="SAM" id="MobiDB-lite"/>
    </source>
</evidence>
<evidence type="ECO:0000313" key="3">
    <source>
        <dbReference type="Proteomes" id="UP001075354"/>
    </source>
</evidence>
<name>A0AAV7Y185_9NEOP</name>
<evidence type="ECO:0008006" key="4">
    <source>
        <dbReference type="Google" id="ProtNLM"/>
    </source>
</evidence>
<keyword evidence="3" id="KW-1185">Reference proteome</keyword>
<feature type="compositionally biased region" description="Low complexity" evidence="1">
    <location>
        <begin position="46"/>
        <end position="59"/>
    </location>
</feature>
<protein>
    <recommendedName>
        <fullName evidence="4">Trithorax group protein osa-like</fullName>
    </recommendedName>
</protein>
<organism evidence="2 3">
    <name type="scientific">Megalurothrips usitatus</name>
    <name type="common">bean blossom thrips</name>
    <dbReference type="NCBI Taxonomy" id="439358"/>
    <lineage>
        <taxon>Eukaryota</taxon>
        <taxon>Metazoa</taxon>
        <taxon>Ecdysozoa</taxon>
        <taxon>Arthropoda</taxon>
        <taxon>Hexapoda</taxon>
        <taxon>Insecta</taxon>
        <taxon>Pterygota</taxon>
        <taxon>Neoptera</taxon>
        <taxon>Paraneoptera</taxon>
        <taxon>Thysanoptera</taxon>
        <taxon>Terebrantia</taxon>
        <taxon>Thripoidea</taxon>
        <taxon>Thripidae</taxon>
        <taxon>Megalurothrips</taxon>
    </lineage>
</organism>
<dbReference type="Proteomes" id="UP001075354">
    <property type="component" value="Chromosome 2"/>
</dbReference>
<evidence type="ECO:0000313" key="2">
    <source>
        <dbReference type="EMBL" id="KAJ1530398.1"/>
    </source>
</evidence>
<feature type="region of interest" description="Disordered" evidence="1">
    <location>
        <begin position="523"/>
        <end position="547"/>
    </location>
</feature>
<accession>A0AAV7Y185</accession>
<feature type="region of interest" description="Disordered" evidence="1">
    <location>
        <begin position="391"/>
        <end position="411"/>
    </location>
</feature>
<feature type="compositionally biased region" description="Low complexity" evidence="1">
    <location>
        <begin position="645"/>
        <end position="668"/>
    </location>
</feature>
<comment type="caution">
    <text evidence="2">The sequence shown here is derived from an EMBL/GenBank/DDBJ whole genome shotgun (WGS) entry which is preliminary data.</text>
</comment>
<sequence length="738" mass="77145">MVGLSPPPPPPPQQPQSPVGPQHSPPPPHTAEAAALTEQKPPPPQQLQQQPQQNQQADQHASGTEHHAQGYQGGGGGGGGGGYPHAQNYPVLLPQSYLRTTDCNPCNNVPWIPMSRAQAGVGPAAPQDSYGPPAAGEAWGQASDAVPLAQAPIPFPSLHKGPLPPIFQADDFTRVQPDPPTQPVGLHDHLVPPTPEHDSVVFTINEEHNEQPVVEANNEVGDGVGELKSAPGDQLHQGTLQYNVGHGVDYSGGQNGGHGGAHNGGHNHHVPHLAHHNAPVIHHVPPPLNSVHQQPYSASAAKGALGGGVELVQSVPIASYLASIEYPMTFIQSPLIEIPVKSVPVPHGFVQPQPQHQSLPQPIPLPLPVPQPQPQLQAQHQAYQIVAPTPGESQHGARLADSAPASSASIQHHNYPPCRHYAAAMAAAAAAGHGNDVLGHHHHEDAATANSQNSHAYAQELGHFESQRVTATPAASPTAAAAPNNYRLLEDGAASSAWPSTSEAPPTSSWDASAAATVTANGASGYSAPSGPSASGPSAPAGKGGKKTKQIQIIVPYTIDKESGQVSGDRDLCDLCGRRSSRMTTITLLQVRLHSELMPEELSGVGAESEGILSYTPPPDLPPSAAGALPSGLEALVQQTARKVPQSVVQEHQQHQQHQQPQAQESVVVAELSPTPWQAGAAGPHDKGAAPSPTDPFAGLQHILATDLRTLLRNEEDSVDRLRLQKNIDNWTAQVSGR</sequence>
<feature type="compositionally biased region" description="Gly residues" evidence="1">
    <location>
        <begin position="71"/>
        <end position="83"/>
    </location>
</feature>
<feature type="compositionally biased region" description="Pro residues" evidence="1">
    <location>
        <begin position="1"/>
        <end position="15"/>
    </location>
</feature>
<proteinExistence type="predicted"/>
<feature type="compositionally biased region" description="Low complexity" evidence="1">
    <location>
        <begin position="523"/>
        <end position="541"/>
    </location>
</feature>
<feature type="region of interest" description="Disordered" evidence="1">
    <location>
        <begin position="1"/>
        <end position="83"/>
    </location>
</feature>
<feature type="region of interest" description="Disordered" evidence="1">
    <location>
        <begin position="645"/>
        <end position="698"/>
    </location>
</feature>
<dbReference type="EMBL" id="JAPTSV010000002">
    <property type="protein sequence ID" value="KAJ1530398.1"/>
    <property type="molecule type" value="Genomic_DNA"/>
</dbReference>
<gene>
    <name evidence="2" type="ORF">ONE63_005306</name>
</gene>